<comment type="caution">
    <text evidence="1">The sequence shown here is derived from an EMBL/GenBank/DDBJ whole genome shotgun (WGS) entry which is preliminary data.</text>
</comment>
<sequence length="86" mass="9172">MVAVAFLLIVLAILLTAAVLPLWRQPRDAPEPEDARAERGPEPTTLEGALAAQLISGEIGAAQYRVAVARLAARDEERNPMSVPDA</sequence>
<dbReference type="Proteomes" id="UP000054537">
    <property type="component" value="Unassembled WGS sequence"/>
</dbReference>
<dbReference type="STRING" id="1869.MB27_24480"/>
<reference evidence="1 2" key="1">
    <citation type="submission" date="2014-10" db="EMBL/GenBank/DDBJ databases">
        <title>Draft genome sequence of Actinoplanes utahensis NRRL 12052.</title>
        <authorList>
            <person name="Velasco-Bucheli B."/>
            <person name="del Cerro C."/>
            <person name="Hormigo D."/>
            <person name="Garcia J.L."/>
            <person name="Acebal C."/>
            <person name="Arroyo M."/>
            <person name="de la Mata I."/>
        </authorList>
    </citation>
    <scope>NUCLEOTIDE SEQUENCE [LARGE SCALE GENOMIC DNA]</scope>
    <source>
        <strain evidence="1 2">NRRL 12052</strain>
    </source>
</reference>
<protein>
    <submittedName>
        <fullName evidence="1">Uncharacterized protein</fullName>
    </submittedName>
</protein>
<name>A0A0A6UI21_ACTUT</name>
<dbReference type="EMBL" id="JRTT01000031">
    <property type="protein sequence ID" value="KHD75096.1"/>
    <property type="molecule type" value="Genomic_DNA"/>
</dbReference>
<proteinExistence type="predicted"/>
<organism evidence="1 2">
    <name type="scientific">Actinoplanes utahensis</name>
    <dbReference type="NCBI Taxonomy" id="1869"/>
    <lineage>
        <taxon>Bacteria</taxon>
        <taxon>Bacillati</taxon>
        <taxon>Actinomycetota</taxon>
        <taxon>Actinomycetes</taxon>
        <taxon>Micromonosporales</taxon>
        <taxon>Micromonosporaceae</taxon>
        <taxon>Actinoplanes</taxon>
    </lineage>
</organism>
<dbReference type="AlphaFoldDB" id="A0A0A6UI21"/>
<keyword evidence="2" id="KW-1185">Reference proteome</keyword>
<accession>A0A0A6UI21</accession>
<evidence type="ECO:0000313" key="1">
    <source>
        <dbReference type="EMBL" id="KHD75096.1"/>
    </source>
</evidence>
<evidence type="ECO:0000313" key="2">
    <source>
        <dbReference type="Proteomes" id="UP000054537"/>
    </source>
</evidence>
<gene>
    <name evidence="1" type="ORF">MB27_24480</name>
</gene>